<gene>
    <name evidence="13" type="primary">gspK</name>
    <name evidence="13" type="ORF">RM530_02660</name>
</gene>
<dbReference type="Pfam" id="PF03934">
    <property type="entry name" value="T2SSK"/>
    <property type="match status" value="1"/>
</dbReference>
<evidence type="ECO:0000256" key="9">
    <source>
        <dbReference type="ARBA" id="ARBA00023136"/>
    </source>
</evidence>
<dbReference type="EMBL" id="JAVRIC010000003">
    <property type="protein sequence ID" value="MDT0496269.1"/>
    <property type="molecule type" value="Genomic_DNA"/>
</dbReference>
<evidence type="ECO:0000256" key="10">
    <source>
        <dbReference type="PIRNR" id="PIRNR002786"/>
    </source>
</evidence>
<keyword evidence="3 10" id="KW-0813">Transport</keyword>
<dbReference type="SUPFAM" id="SSF54523">
    <property type="entry name" value="Pili subunits"/>
    <property type="match status" value="1"/>
</dbReference>
<keyword evidence="8" id="KW-1133">Transmembrane helix</keyword>
<comment type="subcellular location">
    <subcellularLocation>
        <location evidence="1 10">Cell inner membrane</location>
    </subcellularLocation>
</comment>
<evidence type="ECO:0000256" key="6">
    <source>
        <dbReference type="ARBA" id="ARBA00022692"/>
    </source>
</evidence>
<dbReference type="SUPFAM" id="SSF158544">
    <property type="entry name" value="GspK insert domain-like"/>
    <property type="match status" value="1"/>
</dbReference>
<keyword evidence="6" id="KW-0812">Transmembrane</keyword>
<evidence type="ECO:0000256" key="4">
    <source>
        <dbReference type="ARBA" id="ARBA00022475"/>
    </source>
</evidence>
<dbReference type="Gene3D" id="3.30.1300.30">
    <property type="entry name" value="GSPII I/J protein-like"/>
    <property type="match status" value="1"/>
</dbReference>
<evidence type="ECO:0000256" key="3">
    <source>
        <dbReference type="ARBA" id="ARBA00022448"/>
    </source>
</evidence>
<protein>
    <recommendedName>
        <fullName evidence="10">Type II secretion system protein K</fullName>
    </recommendedName>
</protein>
<keyword evidence="9 10" id="KW-0472">Membrane</keyword>
<accession>A0ABU2WG75</accession>
<dbReference type="Gene3D" id="1.10.40.60">
    <property type="entry name" value="EpsJ-like"/>
    <property type="match status" value="2"/>
</dbReference>
<evidence type="ECO:0000256" key="5">
    <source>
        <dbReference type="ARBA" id="ARBA00022519"/>
    </source>
</evidence>
<keyword evidence="7" id="KW-0653">Protein transport</keyword>
<dbReference type="NCBIfam" id="NF037980">
    <property type="entry name" value="T2SS_GspK"/>
    <property type="match status" value="1"/>
</dbReference>
<feature type="domain" description="T2SS protein K second SAM-like" evidence="11">
    <location>
        <begin position="222"/>
        <end position="264"/>
    </location>
</feature>
<dbReference type="InterPro" id="IPR038072">
    <property type="entry name" value="GspK_central_sf"/>
</dbReference>
<comment type="caution">
    <text evidence="13">The sequence shown here is derived from an EMBL/GenBank/DDBJ whole genome shotgun (WGS) entry which is preliminary data.</text>
</comment>
<dbReference type="InterPro" id="IPR049179">
    <property type="entry name" value="T2SSK_SAM-like_2nd"/>
</dbReference>
<evidence type="ECO:0000313" key="13">
    <source>
        <dbReference type="EMBL" id="MDT0496269.1"/>
    </source>
</evidence>
<dbReference type="InterPro" id="IPR049031">
    <property type="entry name" value="T2SSK_SAM-like_1st"/>
</dbReference>
<keyword evidence="5 10" id="KW-0997">Cell inner membrane</keyword>
<dbReference type="Proteomes" id="UP001254608">
    <property type="component" value="Unassembled WGS sequence"/>
</dbReference>
<evidence type="ECO:0000259" key="12">
    <source>
        <dbReference type="Pfam" id="PF21687"/>
    </source>
</evidence>
<evidence type="ECO:0000256" key="7">
    <source>
        <dbReference type="ARBA" id="ARBA00022927"/>
    </source>
</evidence>
<keyword evidence="14" id="KW-1185">Reference proteome</keyword>
<dbReference type="PANTHER" id="PTHR38831">
    <property type="entry name" value="TYPE II SECRETION SYSTEM PROTEIN K"/>
    <property type="match status" value="1"/>
</dbReference>
<evidence type="ECO:0000313" key="14">
    <source>
        <dbReference type="Proteomes" id="UP001254608"/>
    </source>
</evidence>
<dbReference type="InterPro" id="IPR005628">
    <property type="entry name" value="GspK"/>
</dbReference>
<evidence type="ECO:0000259" key="11">
    <source>
        <dbReference type="Pfam" id="PF03934"/>
    </source>
</evidence>
<dbReference type="PANTHER" id="PTHR38831:SF1">
    <property type="entry name" value="TYPE II SECRETION SYSTEM PROTEIN K-RELATED"/>
    <property type="match status" value="1"/>
</dbReference>
<sequence length="322" mass="34783">MRRPMARPPRGVALITAVFVVALATIAATALLASTHSGIQRAQTYLESESAWWYAQGLESWGTAILELDAKETETDSLADIWAQQLPPLPVEGGTLVGSITDLQGLFNVNNLAVRDVQKQQIYLAQLNNLLTGGCIDGMQEVQGFDAGGIANAIKDWIDADDEQSFPGGGEDLSYLSLTPSYRAANRPIQDISELLAVQGMTPELYRLLRPHLTALPEETAINVNTATPAVLCALAQDDAQRRTLESFVETREEQPLENLDDLASPDSPFPAELGDYISVTSNYFQGRAAAFIGSGRVVLYSLIRRPTGGTPIILGHSTDSQ</sequence>
<dbReference type="InterPro" id="IPR045584">
    <property type="entry name" value="Pilin-like"/>
</dbReference>
<dbReference type="RefSeq" id="WP_311363663.1">
    <property type="nucleotide sequence ID" value="NZ_JAVRIC010000003.1"/>
</dbReference>
<reference evidence="13 14" key="1">
    <citation type="submission" date="2023-09" db="EMBL/GenBank/DDBJ databases">
        <authorList>
            <person name="Rey-Velasco X."/>
        </authorList>
    </citation>
    <scope>NUCLEOTIDE SEQUENCE [LARGE SCALE GENOMIC DNA]</scope>
    <source>
        <strain evidence="13 14">W345</strain>
    </source>
</reference>
<dbReference type="Pfam" id="PF21687">
    <property type="entry name" value="T2SSK_1st"/>
    <property type="match status" value="1"/>
</dbReference>
<evidence type="ECO:0000256" key="2">
    <source>
        <dbReference type="ARBA" id="ARBA00007246"/>
    </source>
</evidence>
<comment type="similarity">
    <text evidence="2 10">Belongs to the GSP K family.</text>
</comment>
<evidence type="ECO:0000256" key="1">
    <source>
        <dbReference type="ARBA" id="ARBA00004533"/>
    </source>
</evidence>
<feature type="domain" description="T2SS protein K first SAM-like" evidence="12">
    <location>
        <begin position="105"/>
        <end position="218"/>
    </location>
</feature>
<dbReference type="PIRSF" id="PIRSF002786">
    <property type="entry name" value="XcpX"/>
    <property type="match status" value="1"/>
</dbReference>
<name>A0ABU2WG75_9GAMM</name>
<organism evidence="13 14">
    <name type="scientific">Banduia mediterranea</name>
    <dbReference type="NCBI Taxonomy" id="3075609"/>
    <lineage>
        <taxon>Bacteria</taxon>
        <taxon>Pseudomonadati</taxon>
        <taxon>Pseudomonadota</taxon>
        <taxon>Gammaproteobacteria</taxon>
        <taxon>Nevskiales</taxon>
        <taxon>Algiphilaceae</taxon>
        <taxon>Banduia</taxon>
    </lineage>
</organism>
<keyword evidence="4 10" id="KW-1003">Cell membrane</keyword>
<proteinExistence type="inferred from homology"/>
<evidence type="ECO:0000256" key="8">
    <source>
        <dbReference type="ARBA" id="ARBA00022989"/>
    </source>
</evidence>